<protein>
    <submittedName>
        <fullName evidence="4">Gliding motility-associated ABC transporter substrate-binding protein GldG</fullName>
    </submittedName>
</protein>
<dbReference type="InterPro" id="IPR019196">
    <property type="entry name" value="ABC_transp_unknown"/>
</dbReference>
<dbReference type="AlphaFoldDB" id="A0AAE3SLK6"/>
<dbReference type="EMBL" id="JAPDPI010000057">
    <property type="protein sequence ID" value="MCW3807728.1"/>
    <property type="molecule type" value="Genomic_DNA"/>
</dbReference>
<gene>
    <name evidence="4" type="primary">gldG</name>
    <name evidence="4" type="ORF">OM074_19020</name>
</gene>
<evidence type="ECO:0000313" key="4">
    <source>
        <dbReference type="EMBL" id="MCW3807728.1"/>
    </source>
</evidence>
<keyword evidence="5" id="KW-1185">Reference proteome</keyword>
<dbReference type="Pfam" id="PF09822">
    <property type="entry name" value="ABC_transp_aux"/>
    <property type="match status" value="1"/>
</dbReference>
<reference evidence="4" key="1">
    <citation type="submission" date="2022-10" db="EMBL/GenBank/DDBJ databases">
        <authorList>
            <person name="Yu W.X."/>
        </authorList>
    </citation>
    <scope>NUCLEOTIDE SEQUENCE</scope>
    <source>
        <strain evidence="4">D04</strain>
    </source>
</reference>
<dbReference type="RefSeq" id="WP_301202179.1">
    <property type="nucleotide sequence ID" value="NZ_JAPDPI010000057.1"/>
</dbReference>
<evidence type="ECO:0000313" key="5">
    <source>
        <dbReference type="Proteomes" id="UP001207408"/>
    </source>
</evidence>
<organism evidence="4 5">
    <name type="scientific">Plebeiibacterium marinum</name>
    <dbReference type="NCBI Taxonomy" id="2992111"/>
    <lineage>
        <taxon>Bacteria</taxon>
        <taxon>Pseudomonadati</taxon>
        <taxon>Bacteroidota</taxon>
        <taxon>Bacteroidia</taxon>
        <taxon>Marinilabiliales</taxon>
        <taxon>Marinilabiliaceae</taxon>
        <taxon>Plebeiibacterium</taxon>
    </lineage>
</organism>
<evidence type="ECO:0000259" key="3">
    <source>
        <dbReference type="Pfam" id="PF23357"/>
    </source>
</evidence>
<dbReference type="Proteomes" id="UP001207408">
    <property type="component" value="Unassembled WGS sequence"/>
</dbReference>
<dbReference type="InterPro" id="IPR055396">
    <property type="entry name" value="DUF7088"/>
</dbReference>
<dbReference type="NCBIfam" id="TIGR03521">
    <property type="entry name" value="GldG"/>
    <property type="match status" value="1"/>
</dbReference>
<keyword evidence="1" id="KW-0812">Transmembrane</keyword>
<keyword evidence="1" id="KW-1133">Transmembrane helix</keyword>
<evidence type="ECO:0000256" key="1">
    <source>
        <dbReference type="SAM" id="Phobius"/>
    </source>
</evidence>
<name>A0AAE3SLK6_9BACT</name>
<keyword evidence="1" id="KW-0472">Membrane</keyword>
<sequence>MANYNIKTKYITHFIFLIIAITGVNYITSNWFFRIDLTSEKRYSLDDNTKKLFEQLKEPINIKVYLEGDLNIGFSKLSKATYELLNELKVYGGHELTYTFLDPTTTSGKEKKQIQEELKKLSLSPTPVFETQEDGRKTTSYVYPYAVIDINNFQLPINLLENIKGLSGPENLNKSIESLEYKFADAVKRLTTKEKIKIAFLEGHGELDEYDVLDITDQLSQYYQVDRGVLGTDPSILDPYKAIIIAKPQRKFPEKDKFIIDQYLMNGGKLLWLVDAVNITVDSLRKTSETLGLISDINIDDQLFKYGVRINPVLLQDIQSAMISLTVSNGGKPQIVPAPWLYNPLLTPSPSHAISKNLNLVKGEFVSSIDTVNSQLKLNRTVLLSTSRYTKSDQVPVFVSLALVNQKPDPNAFNHSYLPVAVVEEGIFPSVFQNRMVPDEIESNNNKIKTESLPTKMVVVADGDLIKNKVRFKDTNPQALPLGYDELTKENFGNKDFILNAVNFLCDDEGWMNLRSRSYTLRLLDKNKKSNDATKWKIINIFIPLGLILLLALIIHLYRKITYTK</sequence>
<dbReference type="InterPro" id="IPR019863">
    <property type="entry name" value="Motility-assoc_ABC-rel_GldG"/>
</dbReference>
<feature type="transmembrane region" description="Helical" evidence="1">
    <location>
        <begin position="12"/>
        <end position="33"/>
    </location>
</feature>
<feature type="domain" description="DUF7088" evidence="3">
    <location>
        <begin position="40"/>
        <end position="148"/>
    </location>
</feature>
<evidence type="ECO:0000259" key="2">
    <source>
        <dbReference type="Pfam" id="PF09822"/>
    </source>
</evidence>
<accession>A0AAE3SLK6</accession>
<proteinExistence type="predicted"/>
<feature type="transmembrane region" description="Helical" evidence="1">
    <location>
        <begin position="538"/>
        <end position="558"/>
    </location>
</feature>
<comment type="caution">
    <text evidence="4">The sequence shown here is derived from an EMBL/GenBank/DDBJ whole genome shotgun (WGS) entry which is preliminary data.</text>
</comment>
<feature type="domain" description="ABC-type uncharacterised transport system" evidence="2">
    <location>
        <begin position="197"/>
        <end position="501"/>
    </location>
</feature>
<dbReference type="Pfam" id="PF23357">
    <property type="entry name" value="DUF7088"/>
    <property type="match status" value="1"/>
</dbReference>